<feature type="transmembrane region" description="Helical" evidence="1">
    <location>
        <begin position="81"/>
        <end position="101"/>
    </location>
</feature>
<comment type="caution">
    <text evidence="2">The sequence shown here is derived from an EMBL/GenBank/DDBJ whole genome shotgun (WGS) entry which is preliminary data.</text>
</comment>
<keyword evidence="3" id="KW-1185">Reference proteome</keyword>
<keyword evidence="1" id="KW-1133">Transmembrane helix</keyword>
<feature type="transmembrane region" description="Helical" evidence="1">
    <location>
        <begin position="138"/>
        <end position="158"/>
    </location>
</feature>
<evidence type="ECO:0000256" key="1">
    <source>
        <dbReference type="SAM" id="Phobius"/>
    </source>
</evidence>
<dbReference type="OrthoDB" id="422646at2759"/>
<feature type="transmembrane region" description="Helical" evidence="1">
    <location>
        <begin position="113"/>
        <end position="132"/>
    </location>
</feature>
<proteinExistence type="predicted"/>
<gene>
    <name evidence="2" type="primary">MOK</name>
    <name evidence="2" type="ORF">SNEC2469_LOCUS8998</name>
</gene>
<accession>A0A812PDR1</accession>
<feature type="transmembrane region" description="Helical" evidence="1">
    <location>
        <begin position="33"/>
        <end position="52"/>
    </location>
</feature>
<dbReference type="AlphaFoldDB" id="A0A812PDR1"/>
<dbReference type="Proteomes" id="UP000601435">
    <property type="component" value="Unassembled WGS sequence"/>
</dbReference>
<dbReference type="EMBL" id="CAJNJA010014675">
    <property type="protein sequence ID" value="CAE7347456.1"/>
    <property type="molecule type" value="Genomic_DNA"/>
</dbReference>
<keyword evidence="1" id="KW-0472">Membrane</keyword>
<reference evidence="2" key="1">
    <citation type="submission" date="2021-02" db="EMBL/GenBank/DDBJ databases">
        <authorList>
            <person name="Dougan E. K."/>
            <person name="Rhodes N."/>
            <person name="Thang M."/>
            <person name="Chan C."/>
        </authorList>
    </citation>
    <scope>NUCLEOTIDE SEQUENCE</scope>
</reference>
<evidence type="ECO:0000313" key="2">
    <source>
        <dbReference type="EMBL" id="CAE7347456.1"/>
    </source>
</evidence>
<keyword evidence="1" id="KW-0812">Transmembrane</keyword>
<feature type="transmembrane region" description="Helical" evidence="1">
    <location>
        <begin position="196"/>
        <end position="216"/>
    </location>
</feature>
<organism evidence="2 3">
    <name type="scientific">Symbiodinium necroappetens</name>
    <dbReference type="NCBI Taxonomy" id="1628268"/>
    <lineage>
        <taxon>Eukaryota</taxon>
        <taxon>Sar</taxon>
        <taxon>Alveolata</taxon>
        <taxon>Dinophyceae</taxon>
        <taxon>Suessiales</taxon>
        <taxon>Symbiodiniaceae</taxon>
        <taxon>Symbiodinium</taxon>
    </lineage>
</organism>
<protein>
    <submittedName>
        <fullName evidence="2">MOK protein</fullName>
    </submittedName>
</protein>
<feature type="non-terminal residue" evidence="2">
    <location>
        <position position="1"/>
    </location>
</feature>
<sequence length="256" mass="27122">MAISIRTGVGLAASFLVIALALRDVLRPKGSAVVILMLSAVWYWTSAVWAAVTKDILAELGAALVYPSTSIWLTFVPQALTYFLVQIFAWLAGLNIFEGTFTRSKSGMSFGTWQLAGSAYFYGQLFTVAALALDAPSIVFVVKAIEPLSTALLAIPVLRQSFQPQLFLAIVVACSGIMITAWAAHGGSSVVQSGSAYVAMCMGMLANIGFSCRACVAKRALVFESNHPLQAFGKLTVSATQSGTVDARNALPVTLQ</sequence>
<name>A0A812PDR1_9DINO</name>
<feature type="transmembrane region" description="Helical" evidence="1">
    <location>
        <begin position="165"/>
        <end position="184"/>
    </location>
</feature>
<evidence type="ECO:0000313" key="3">
    <source>
        <dbReference type="Proteomes" id="UP000601435"/>
    </source>
</evidence>